<gene>
    <name evidence="1" type="ORF">GOCE00092_LOCUS24425</name>
</gene>
<proteinExistence type="predicted"/>
<dbReference type="EMBL" id="HBGK01046498">
    <property type="protein sequence ID" value="CAD9306210.1"/>
    <property type="molecule type" value="Transcribed_RNA"/>
</dbReference>
<dbReference type="AlphaFoldDB" id="A0A7S1VNT0"/>
<name>A0A7S1VNT0_9STRA</name>
<sequence length="119" mass="12624">MRMELTMNPMTPPRFASRSSIADYTGGFIHFKFGTPISKFLCLGIVDIETDSPDNVAWLLDSSGGIGDNAYQEVSLHDGSTGISELMVDTTTSGAITDVAWCGLAEPEPTGSSIDAVMS</sequence>
<reference evidence="1" key="1">
    <citation type="submission" date="2021-01" db="EMBL/GenBank/DDBJ databases">
        <authorList>
            <person name="Corre E."/>
            <person name="Pelletier E."/>
            <person name="Niang G."/>
            <person name="Scheremetjew M."/>
            <person name="Finn R."/>
            <person name="Kale V."/>
            <person name="Holt S."/>
            <person name="Cochrane G."/>
            <person name="Meng A."/>
            <person name="Brown T."/>
            <person name="Cohen L."/>
        </authorList>
    </citation>
    <scope>NUCLEOTIDE SEQUENCE</scope>
    <source>
        <strain evidence="1">CCMP 410</strain>
    </source>
</reference>
<accession>A0A7S1VNT0</accession>
<protein>
    <submittedName>
        <fullName evidence="1">Uncharacterized protein</fullName>
    </submittedName>
</protein>
<evidence type="ECO:0000313" key="1">
    <source>
        <dbReference type="EMBL" id="CAD9306210.1"/>
    </source>
</evidence>
<organism evidence="1">
    <name type="scientific">Grammatophora oceanica</name>
    <dbReference type="NCBI Taxonomy" id="210454"/>
    <lineage>
        <taxon>Eukaryota</taxon>
        <taxon>Sar</taxon>
        <taxon>Stramenopiles</taxon>
        <taxon>Ochrophyta</taxon>
        <taxon>Bacillariophyta</taxon>
        <taxon>Fragilariophyceae</taxon>
        <taxon>Fragilariophycidae</taxon>
        <taxon>Rhabdonematales</taxon>
        <taxon>Grammatophoraceae</taxon>
        <taxon>Grammatophora</taxon>
    </lineage>
</organism>